<feature type="transmembrane region" description="Helical" evidence="1">
    <location>
        <begin position="21"/>
        <end position="40"/>
    </location>
</feature>
<evidence type="ECO:0000256" key="1">
    <source>
        <dbReference type="SAM" id="Phobius"/>
    </source>
</evidence>
<dbReference type="RefSeq" id="WP_035581173.1">
    <property type="nucleotide sequence ID" value="NZ_ARYJ01000005.1"/>
</dbReference>
<dbReference type="STRING" id="1280952.HJA_08879"/>
<evidence type="ECO:0000313" key="3">
    <source>
        <dbReference type="Proteomes" id="UP000024816"/>
    </source>
</evidence>
<protein>
    <recommendedName>
        <fullName evidence="4">DUF4282 domain-containing protein</fullName>
    </recommendedName>
</protein>
<name>A0A059FCX7_9PROT</name>
<keyword evidence="3" id="KW-1185">Reference proteome</keyword>
<gene>
    <name evidence="2" type="ORF">HJA_08879</name>
</gene>
<proteinExistence type="predicted"/>
<dbReference type="AlphaFoldDB" id="A0A059FCX7"/>
<dbReference type="PATRIC" id="fig|1280952.3.peg.1768"/>
<accession>A0A059FCX7</accession>
<dbReference type="EMBL" id="ARYJ01000005">
    <property type="protein sequence ID" value="KCZ88469.1"/>
    <property type="molecule type" value="Genomic_DNA"/>
</dbReference>
<organism evidence="2 3">
    <name type="scientific">Hyphomonas jannaschiana VP2</name>
    <dbReference type="NCBI Taxonomy" id="1280952"/>
    <lineage>
        <taxon>Bacteria</taxon>
        <taxon>Pseudomonadati</taxon>
        <taxon>Pseudomonadota</taxon>
        <taxon>Alphaproteobacteria</taxon>
        <taxon>Hyphomonadales</taxon>
        <taxon>Hyphomonadaceae</taxon>
        <taxon>Hyphomonas</taxon>
    </lineage>
</organism>
<comment type="caution">
    <text evidence="2">The sequence shown here is derived from an EMBL/GenBank/DDBJ whole genome shotgun (WGS) entry which is preliminary data.</text>
</comment>
<sequence length="101" mass="11022">MRDIFDQDKSLSLGAIRQAAGIFNLLLAALVVLAVLRGLGQLFTGHFIGAFLEVLGAFAVLGFLFLVVRLLTELLAAMHRLNDRLTVLGDDLRAVRDAEED</sequence>
<reference evidence="2 3" key="1">
    <citation type="journal article" date="2014" name="Antonie Van Leeuwenhoek">
        <title>Hyphomonas beringensis sp. nov. and Hyphomonas chukchiensis sp. nov., isolated from surface seawater of the Bering Sea and Chukchi Sea.</title>
        <authorList>
            <person name="Li C."/>
            <person name="Lai Q."/>
            <person name="Li G."/>
            <person name="Dong C."/>
            <person name="Wang J."/>
            <person name="Liao Y."/>
            <person name="Shao Z."/>
        </authorList>
    </citation>
    <scope>NUCLEOTIDE SEQUENCE [LARGE SCALE GENOMIC DNA]</scope>
    <source>
        <strain evidence="2 3">VP2</strain>
    </source>
</reference>
<keyword evidence="1" id="KW-0472">Membrane</keyword>
<dbReference type="eggNOG" id="ENOG50304FM">
    <property type="taxonomic scope" value="Bacteria"/>
</dbReference>
<evidence type="ECO:0000313" key="2">
    <source>
        <dbReference type="EMBL" id="KCZ88469.1"/>
    </source>
</evidence>
<feature type="transmembrane region" description="Helical" evidence="1">
    <location>
        <begin position="46"/>
        <end position="71"/>
    </location>
</feature>
<keyword evidence="1" id="KW-1133">Transmembrane helix</keyword>
<dbReference type="Proteomes" id="UP000024816">
    <property type="component" value="Unassembled WGS sequence"/>
</dbReference>
<evidence type="ECO:0008006" key="4">
    <source>
        <dbReference type="Google" id="ProtNLM"/>
    </source>
</evidence>
<keyword evidence="1" id="KW-0812">Transmembrane</keyword>